<dbReference type="GO" id="GO:0015535">
    <property type="term" value="F:fucose:proton symporter activity"/>
    <property type="evidence" value="ECO:0007669"/>
    <property type="project" value="InterPro"/>
</dbReference>
<dbReference type="RefSeq" id="WP_143782831.1">
    <property type="nucleotide sequence ID" value="NZ_CP041616.1"/>
</dbReference>
<gene>
    <name evidence="8" type="primary">fucP</name>
    <name evidence="8" type="ORF">FNH13_07205</name>
</gene>
<keyword evidence="9" id="KW-1185">Reference proteome</keyword>
<evidence type="ECO:0000256" key="5">
    <source>
        <dbReference type="ARBA" id="ARBA00023136"/>
    </source>
</evidence>
<dbReference type="Proteomes" id="UP000315395">
    <property type="component" value="Chromosome"/>
</dbReference>
<evidence type="ECO:0000256" key="3">
    <source>
        <dbReference type="ARBA" id="ARBA00022692"/>
    </source>
</evidence>
<reference evidence="8 9" key="1">
    <citation type="submission" date="2019-07" db="EMBL/GenBank/DDBJ databases">
        <title>complete genome sequencing of Ornithinimicrobium sp. H23M54.</title>
        <authorList>
            <person name="Bae J.-W."/>
            <person name="Lee S.-Y."/>
        </authorList>
    </citation>
    <scope>NUCLEOTIDE SEQUENCE [LARGE SCALE GENOMIC DNA]</scope>
    <source>
        <strain evidence="8 9">H23M54</strain>
    </source>
</reference>
<dbReference type="OrthoDB" id="9795150at2"/>
<feature type="transmembrane region" description="Helical" evidence="6">
    <location>
        <begin position="300"/>
        <end position="321"/>
    </location>
</feature>
<dbReference type="Gene3D" id="1.20.1250.20">
    <property type="entry name" value="MFS general substrate transporter like domains"/>
    <property type="match status" value="2"/>
</dbReference>
<feature type="transmembrane region" description="Helical" evidence="6">
    <location>
        <begin position="411"/>
        <end position="432"/>
    </location>
</feature>
<keyword evidence="3 6" id="KW-0812">Transmembrane</keyword>
<proteinExistence type="predicted"/>
<dbReference type="AlphaFoldDB" id="A0A516G9F2"/>
<dbReference type="InterPro" id="IPR011701">
    <property type="entry name" value="MFS"/>
</dbReference>
<keyword evidence="2" id="KW-1003">Cell membrane</keyword>
<feature type="transmembrane region" description="Helical" evidence="6">
    <location>
        <begin position="208"/>
        <end position="227"/>
    </location>
</feature>
<dbReference type="PANTHER" id="PTHR43702:SF11">
    <property type="entry name" value="L-FUCOSE-PROTON SYMPORTER"/>
    <property type="match status" value="1"/>
</dbReference>
<feature type="transmembrane region" description="Helical" evidence="6">
    <location>
        <begin position="156"/>
        <end position="179"/>
    </location>
</feature>
<keyword evidence="4 6" id="KW-1133">Transmembrane helix</keyword>
<keyword evidence="5 6" id="KW-0472">Membrane</keyword>
<evidence type="ECO:0000256" key="4">
    <source>
        <dbReference type="ARBA" id="ARBA00022989"/>
    </source>
</evidence>
<dbReference type="KEGG" id="orz:FNH13_07205"/>
<dbReference type="PROSITE" id="PS50850">
    <property type="entry name" value="MFS"/>
    <property type="match status" value="1"/>
</dbReference>
<dbReference type="PANTHER" id="PTHR43702">
    <property type="entry name" value="L-FUCOSE-PROTON SYMPORTER"/>
    <property type="match status" value="1"/>
</dbReference>
<feature type="transmembrane region" description="Helical" evidence="6">
    <location>
        <begin position="328"/>
        <end position="347"/>
    </location>
</feature>
<feature type="transmembrane region" description="Helical" evidence="6">
    <location>
        <begin position="25"/>
        <end position="46"/>
    </location>
</feature>
<feature type="transmembrane region" description="Helical" evidence="6">
    <location>
        <begin position="353"/>
        <end position="373"/>
    </location>
</feature>
<organism evidence="8 9">
    <name type="scientific">Ornithinimicrobium ciconiae</name>
    <dbReference type="NCBI Taxonomy" id="2594265"/>
    <lineage>
        <taxon>Bacteria</taxon>
        <taxon>Bacillati</taxon>
        <taxon>Actinomycetota</taxon>
        <taxon>Actinomycetes</taxon>
        <taxon>Micrococcales</taxon>
        <taxon>Ornithinimicrobiaceae</taxon>
        <taxon>Ornithinimicrobium</taxon>
    </lineage>
</organism>
<feature type="transmembrane region" description="Helical" evidence="6">
    <location>
        <begin position="385"/>
        <end position="405"/>
    </location>
</feature>
<dbReference type="EMBL" id="CP041616">
    <property type="protein sequence ID" value="QDO88156.1"/>
    <property type="molecule type" value="Genomic_DNA"/>
</dbReference>
<feature type="transmembrane region" description="Helical" evidence="6">
    <location>
        <begin position="116"/>
        <end position="135"/>
    </location>
</feature>
<comment type="subcellular location">
    <subcellularLocation>
        <location evidence="1">Cell inner membrane</location>
        <topology evidence="1">Multi-pass membrane protein</topology>
    </subcellularLocation>
</comment>
<evidence type="ECO:0000313" key="8">
    <source>
        <dbReference type="EMBL" id="QDO88156.1"/>
    </source>
</evidence>
<feature type="transmembrane region" description="Helical" evidence="6">
    <location>
        <begin position="93"/>
        <end position="110"/>
    </location>
</feature>
<dbReference type="GO" id="GO:0005886">
    <property type="term" value="C:plasma membrane"/>
    <property type="evidence" value="ECO:0007669"/>
    <property type="project" value="UniProtKB-SubCell"/>
</dbReference>
<dbReference type="SUPFAM" id="SSF103473">
    <property type="entry name" value="MFS general substrate transporter"/>
    <property type="match status" value="1"/>
</dbReference>
<feature type="transmembrane region" description="Helical" evidence="6">
    <location>
        <begin position="66"/>
        <end position="86"/>
    </location>
</feature>
<evidence type="ECO:0000313" key="9">
    <source>
        <dbReference type="Proteomes" id="UP000315395"/>
    </source>
</evidence>
<protein>
    <submittedName>
        <fullName evidence="8">L-fucose:H+ symporter permease</fullName>
    </submittedName>
</protein>
<evidence type="ECO:0000256" key="6">
    <source>
        <dbReference type="SAM" id="Phobius"/>
    </source>
</evidence>
<dbReference type="InterPro" id="IPR036259">
    <property type="entry name" value="MFS_trans_sf"/>
</dbReference>
<sequence length="452" mass="47563">MSATPTTESQESTAPRRARLVEPELLIPFILVVACFAAWGAAANLTDVLVGVFRTIFDMSNLQSSLVQSAYYGAYFLLALPAALINSRFGFKAGMLTGLGLAAVGGILFLPASQMLVYEAFLVALFILAAGLSILETSANPLIIAMGSEATATRRLNLAQAFNPVGANIGVLLGAMLILPGLTSEAAKTIMSSEELRASQEADLFLVLRPYLGIAVVLIILWLLLALRKMPELPGQAAATETAVGAAPSGRVAGRLWRNRRYRYGVVAQFFNVAAQTCVWTFTIIYALDVVGVSTSAAGWYLQASLILFLVARFVMVYLLGIFRPARLLLLMASFGVLCCLVAMFSLNMLGLIAVVAISAALSLMFPTIYGLALEGLGEDAKFGAAGLVMAILGGAILPLVQGAVMDGVGGTAFGFIVPAVCLAIVAAYAVFELRNRPHLPTVPGTAVETAS</sequence>
<evidence type="ECO:0000259" key="7">
    <source>
        <dbReference type="PROSITE" id="PS50850"/>
    </source>
</evidence>
<name>A0A516G9F2_9MICO</name>
<dbReference type="CDD" id="cd17394">
    <property type="entry name" value="MFS_FucP_like"/>
    <property type="match status" value="1"/>
</dbReference>
<evidence type="ECO:0000256" key="2">
    <source>
        <dbReference type="ARBA" id="ARBA00022475"/>
    </source>
</evidence>
<feature type="transmembrane region" description="Helical" evidence="6">
    <location>
        <begin position="264"/>
        <end position="288"/>
    </location>
</feature>
<dbReference type="Pfam" id="PF07690">
    <property type="entry name" value="MFS_1"/>
    <property type="match status" value="1"/>
</dbReference>
<dbReference type="InterPro" id="IPR050375">
    <property type="entry name" value="MFS_TsgA-like"/>
</dbReference>
<dbReference type="InterPro" id="IPR005275">
    <property type="entry name" value="Lfuc_symporter_FucP"/>
</dbReference>
<evidence type="ECO:0000256" key="1">
    <source>
        <dbReference type="ARBA" id="ARBA00004429"/>
    </source>
</evidence>
<dbReference type="NCBIfam" id="TIGR00885">
    <property type="entry name" value="fucP"/>
    <property type="match status" value="1"/>
</dbReference>
<feature type="domain" description="Major facilitator superfamily (MFS) profile" evidence="7">
    <location>
        <begin position="27"/>
        <end position="438"/>
    </location>
</feature>
<accession>A0A516G9F2</accession>
<dbReference type="InterPro" id="IPR020846">
    <property type="entry name" value="MFS_dom"/>
</dbReference>